<name>A0A1Y5R9L4_9RHOB</name>
<dbReference type="FunFam" id="3.40.605.10:FF:000007">
    <property type="entry name" value="NAD/NADP-dependent betaine aldehyde dehydrogenase"/>
    <property type="match status" value="1"/>
</dbReference>
<dbReference type="Gene3D" id="3.40.309.10">
    <property type="entry name" value="Aldehyde Dehydrogenase, Chain A, domain 2"/>
    <property type="match status" value="1"/>
</dbReference>
<dbReference type="PANTHER" id="PTHR11699">
    <property type="entry name" value="ALDEHYDE DEHYDROGENASE-RELATED"/>
    <property type="match status" value="1"/>
</dbReference>
<dbReference type="InterPro" id="IPR016161">
    <property type="entry name" value="Ald_DH/histidinol_DH"/>
</dbReference>
<dbReference type="OrthoDB" id="9812625at2"/>
<accession>A0A1Y5R9L4</accession>
<dbReference type="CDD" id="cd07109">
    <property type="entry name" value="ALDH_AAS00426"/>
    <property type="match status" value="1"/>
</dbReference>
<proteinExistence type="inferred from homology"/>
<dbReference type="SUPFAM" id="SSF53720">
    <property type="entry name" value="ALDH-like"/>
    <property type="match status" value="1"/>
</dbReference>
<feature type="active site" evidence="3">
    <location>
        <position position="254"/>
    </location>
</feature>
<dbReference type="Gene3D" id="3.40.605.10">
    <property type="entry name" value="Aldehyde Dehydrogenase, Chain A, domain 1"/>
    <property type="match status" value="1"/>
</dbReference>
<evidence type="ECO:0000313" key="6">
    <source>
        <dbReference type="EMBL" id="SLN12322.1"/>
    </source>
</evidence>
<dbReference type="InterPro" id="IPR029510">
    <property type="entry name" value="Ald_DH_CS_GLU"/>
</dbReference>
<gene>
    <name evidence="6" type="primary">betB_1</name>
    <name evidence="6" type="ORF">TRL7639_00120</name>
</gene>
<dbReference type="EMBL" id="FWFO01000001">
    <property type="protein sequence ID" value="SLN12322.1"/>
    <property type="molecule type" value="Genomic_DNA"/>
</dbReference>
<evidence type="ECO:0000256" key="2">
    <source>
        <dbReference type="ARBA" id="ARBA00023002"/>
    </source>
</evidence>
<reference evidence="6 7" key="1">
    <citation type="submission" date="2017-03" db="EMBL/GenBank/DDBJ databases">
        <authorList>
            <person name="Afonso C.L."/>
            <person name="Miller P.J."/>
            <person name="Scott M.A."/>
            <person name="Spackman E."/>
            <person name="Goraichik I."/>
            <person name="Dimitrov K.M."/>
            <person name="Suarez D.L."/>
            <person name="Swayne D.E."/>
        </authorList>
    </citation>
    <scope>NUCLEOTIDE SEQUENCE [LARGE SCALE GENOMIC DNA]</scope>
    <source>
        <strain evidence="6 7">CECT 7639</strain>
    </source>
</reference>
<dbReference type="InterPro" id="IPR016162">
    <property type="entry name" value="Ald_DH_N"/>
</dbReference>
<dbReference type="AlphaFoldDB" id="A0A1Y5R9L4"/>
<evidence type="ECO:0000256" key="3">
    <source>
        <dbReference type="PROSITE-ProRule" id="PRU10007"/>
    </source>
</evidence>
<evidence type="ECO:0000256" key="1">
    <source>
        <dbReference type="ARBA" id="ARBA00009986"/>
    </source>
</evidence>
<evidence type="ECO:0000313" key="7">
    <source>
        <dbReference type="Proteomes" id="UP000193077"/>
    </source>
</evidence>
<dbReference type="InterPro" id="IPR015590">
    <property type="entry name" value="Aldehyde_DH_dom"/>
</dbReference>
<dbReference type="RefSeq" id="WP_085793885.1">
    <property type="nucleotide sequence ID" value="NZ_FWFO01000001.1"/>
</dbReference>
<keyword evidence="2 4" id="KW-0560">Oxidoreductase</keyword>
<dbReference type="EC" id="1.2.1.8" evidence="6"/>
<comment type="similarity">
    <text evidence="1 4">Belongs to the aldehyde dehydrogenase family.</text>
</comment>
<organism evidence="6 7">
    <name type="scientific">Falsiruegeria litorea R37</name>
    <dbReference type="NCBI Taxonomy" id="1200284"/>
    <lineage>
        <taxon>Bacteria</taxon>
        <taxon>Pseudomonadati</taxon>
        <taxon>Pseudomonadota</taxon>
        <taxon>Alphaproteobacteria</taxon>
        <taxon>Rhodobacterales</taxon>
        <taxon>Roseobacteraceae</taxon>
        <taxon>Falsiruegeria</taxon>
    </lineage>
</organism>
<sequence>MTTDLWFDPTLCLIGGEWRPATSGRTLPLVNPSDGSEICQIARGETADIDAAVEAAQAALDGEWGRMPAFERGRLLTRLGQLVLDKVDELAAIEAADVGKPLTQARADAVALARYCEFYGGAADKIHGETIPYLDGYTVYSLREPHGVTGHIVPWNYPMQIIGRSVGAALTMGNAAVLKPAEEACLTALAFADLAVQAGFPAGSLNVVPGIGAEAGAALSAHPGIHHISFTGSVATGALVQQAAGKNVVPVTLELGGKSPQLVFDDADLDAALPFLVNAGIQNAGQTCSASSRILVQRGVYETVKSRMAEAYGALTVGPACDDLRVGPLISNRQKEIVTGFLDKGADLTIAGQGVLVDHAPDTGAYVRPTLFADVPADHTLARDEIFGPVQVLIPFDTEEEAVRIANSTDYGLVASIWSRDGARQMRLAKQLHAGQVFINNYGAGGGVELPFGGVGKSGHGREKGFEALYGFSQLKTVAAYHG</sequence>
<protein>
    <submittedName>
        <fullName evidence="6">NAD/NADP-dependent betaine aldehyde dehydrogenase</fullName>
        <ecNumber evidence="6">1.2.1.8</ecNumber>
    </submittedName>
</protein>
<evidence type="ECO:0000256" key="4">
    <source>
        <dbReference type="RuleBase" id="RU003345"/>
    </source>
</evidence>
<feature type="domain" description="Aldehyde dehydrogenase" evidence="5">
    <location>
        <begin position="18"/>
        <end position="478"/>
    </location>
</feature>
<dbReference type="InterPro" id="IPR016163">
    <property type="entry name" value="Ald_DH_C"/>
</dbReference>
<dbReference type="PROSITE" id="PS00687">
    <property type="entry name" value="ALDEHYDE_DEHYDR_GLU"/>
    <property type="match status" value="1"/>
</dbReference>
<keyword evidence="7" id="KW-1185">Reference proteome</keyword>
<evidence type="ECO:0000259" key="5">
    <source>
        <dbReference type="Pfam" id="PF00171"/>
    </source>
</evidence>
<dbReference type="Proteomes" id="UP000193077">
    <property type="component" value="Unassembled WGS sequence"/>
</dbReference>
<dbReference type="Pfam" id="PF00171">
    <property type="entry name" value="Aldedh"/>
    <property type="match status" value="1"/>
</dbReference>
<dbReference type="GO" id="GO:0008802">
    <property type="term" value="F:betaine-aldehyde dehydrogenase (NAD+) activity"/>
    <property type="evidence" value="ECO:0007669"/>
    <property type="project" value="UniProtKB-EC"/>
</dbReference>